<reference evidence="1" key="1">
    <citation type="submission" date="2020-03" db="EMBL/GenBank/DDBJ databases">
        <title>The deep terrestrial virosphere.</title>
        <authorList>
            <person name="Holmfeldt K."/>
            <person name="Nilsson E."/>
            <person name="Simone D."/>
            <person name="Lopez-Fernandez M."/>
            <person name="Wu X."/>
            <person name="de Brujin I."/>
            <person name="Lundin D."/>
            <person name="Andersson A."/>
            <person name="Bertilsson S."/>
            <person name="Dopson M."/>
        </authorList>
    </citation>
    <scope>NUCLEOTIDE SEQUENCE</scope>
    <source>
        <strain evidence="1">MM415B01444</strain>
    </source>
</reference>
<evidence type="ECO:0000313" key="1">
    <source>
        <dbReference type="EMBL" id="QJA58484.1"/>
    </source>
</evidence>
<organism evidence="1">
    <name type="scientific">viral metagenome</name>
    <dbReference type="NCBI Taxonomy" id="1070528"/>
    <lineage>
        <taxon>unclassified sequences</taxon>
        <taxon>metagenomes</taxon>
        <taxon>organismal metagenomes</taxon>
    </lineage>
</organism>
<sequence length="94" mass="10764">MSEIIKKLSKEDILTSFHNKHLEHYISAAINMVVFRNKNEDEAIVVGAGVDAQGRPMIKTIKAKHALQDETEKFNNQKTILETIKYLEDNPKEL</sequence>
<protein>
    <submittedName>
        <fullName evidence="1">Uncharacterized protein</fullName>
    </submittedName>
</protein>
<proteinExistence type="predicted"/>
<name>A0A6M3IM74_9ZZZZ</name>
<dbReference type="AlphaFoldDB" id="A0A6M3IM74"/>
<accession>A0A6M3IM74</accession>
<dbReference type="EMBL" id="MT141326">
    <property type="protein sequence ID" value="QJA58484.1"/>
    <property type="molecule type" value="Genomic_DNA"/>
</dbReference>
<gene>
    <name evidence="1" type="ORF">MM415B01444_0006</name>
</gene>